<evidence type="ECO:0000313" key="2">
    <source>
        <dbReference type="Proteomes" id="UP000325372"/>
    </source>
</evidence>
<dbReference type="RefSeq" id="WP_150862654.1">
    <property type="nucleotide sequence ID" value="NZ_VYXP01000002.1"/>
</dbReference>
<dbReference type="EMBL" id="VYXP01000002">
    <property type="protein sequence ID" value="KAA9133093.1"/>
    <property type="molecule type" value="Genomic_DNA"/>
</dbReference>
<gene>
    <name evidence="1" type="ORF">F3N42_01655</name>
</gene>
<keyword evidence="2" id="KW-1185">Reference proteome</keyword>
<dbReference type="Proteomes" id="UP000325372">
    <property type="component" value="Unassembled WGS sequence"/>
</dbReference>
<protein>
    <submittedName>
        <fullName evidence="1">Uncharacterized protein</fullName>
    </submittedName>
</protein>
<organism evidence="1 2">
    <name type="scientific">Marinihelvus fidelis</name>
    <dbReference type="NCBI Taxonomy" id="2613842"/>
    <lineage>
        <taxon>Bacteria</taxon>
        <taxon>Pseudomonadati</taxon>
        <taxon>Pseudomonadota</taxon>
        <taxon>Gammaproteobacteria</taxon>
        <taxon>Chromatiales</taxon>
        <taxon>Wenzhouxiangellaceae</taxon>
        <taxon>Marinihelvus</taxon>
    </lineage>
</organism>
<name>A0A5N0TDD8_9GAMM</name>
<proteinExistence type="predicted"/>
<evidence type="ECO:0000313" key="1">
    <source>
        <dbReference type="EMBL" id="KAA9133093.1"/>
    </source>
</evidence>
<dbReference type="AlphaFoldDB" id="A0A5N0TDD8"/>
<sequence length="74" mass="8714">METDEMHGPYVQLGDFDDYDFLEDQLTERFGIDFFVSPPRDVVDSQEGYRIWFGKHQNPDSLQMLIDQIVKPNS</sequence>
<accession>A0A5N0TDD8</accession>
<reference evidence="1 2" key="1">
    <citation type="submission" date="2019-09" db="EMBL/GenBank/DDBJ databases">
        <title>Wenzhouxiangella sp. Genome sequencing and assembly.</title>
        <authorList>
            <person name="Zhang R."/>
        </authorList>
    </citation>
    <scope>NUCLEOTIDE SEQUENCE [LARGE SCALE GENOMIC DNA]</scope>
    <source>
        <strain evidence="1 2">W260</strain>
    </source>
</reference>
<comment type="caution">
    <text evidence="1">The sequence shown here is derived from an EMBL/GenBank/DDBJ whole genome shotgun (WGS) entry which is preliminary data.</text>
</comment>